<dbReference type="PANTHER" id="PTHR10039">
    <property type="entry name" value="AMELOGENIN"/>
    <property type="match status" value="1"/>
</dbReference>
<dbReference type="InterPro" id="IPR027417">
    <property type="entry name" value="P-loop_NTPase"/>
</dbReference>
<comment type="caution">
    <text evidence="4">The sequence shown here is derived from an EMBL/GenBank/DDBJ whole genome shotgun (WGS) entry which is preliminary data.</text>
</comment>
<keyword evidence="1" id="KW-0677">Repeat</keyword>
<keyword evidence="5" id="KW-1185">Reference proteome</keyword>
<dbReference type="Gene3D" id="3.40.50.300">
    <property type="entry name" value="P-loop containing nucleotide triphosphate hydrolases"/>
    <property type="match status" value="1"/>
</dbReference>
<accession>A0A7C8MQP2</accession>
<dbReference type="Pfam" id="PF24883">
    <property type="entry name" value="NPHP3_N"/>
    <property type="match status" value="1"/>
</dbReference>
<dbReference type="OrthoDB" id="3944243at2759"/>
<proteinExistence type="predicted"/>
<evidence type="ECO:0000256" key="1">
    <source>
        <dbReference type="ARBA" id="ARBA00022737"/>
    </source>
</evidence>
<dbReference type="EMBL" id="JAADJZ010000005">
    <property type="protein sequence ID" value="KAF2874724.1"/>
    <property type="molecule type" value="Genomic_DNA"/>
</dbReference>
<sequence length="480" mass="54877">MGDPLSVAGSIAGLISIGDAVFMKIYHYVKTVRKAEQEVFDLKRELVALTGVLHNIHLIVEDLEDDKSFHNCIRIDHVNACLNILHNLEKTLGKMQFSKDQKTRTIILRLSWPFKTAETKTLCEELRAHRGTLQLALSADSMVALLQFLSSQKHIVAQLENVQKAIRDNQELETRVKLDEDRRRVLNYFLTSWLNGSGSGIWLSGIPGAGKTVLSALIIQKCLDSRIPGRAVAYYYCDYKNVQTQQVANNFGALAAQIAIQDESCLILLEQYYEALHPRSQMERHPSAEELVKLLHQMSSRFDDVRIVLDGLDECGDNTATASDLLFNLFQAPQKNLSLALLSRNEVEIRNVFDDPSCKHIEVAAHTEDVEHYVRTEVEKRTRKKLLLNCNPELKNLMIKRLVSKAQGMFRWVSCQLDHLCKCETNAQLRKALNQLPKTLHETYERILLRIKDQSIPLVIKTLRWLAYSWIPLRIEELLD</sequence>
<organism evidence="4 5">
    <name type="scientific">Massariosphaeria phaeospora</name>
    <dbReference type="NCBI Taxonomy" id="100035"/>
    <lineage>
        <taxon>Eukaryota</taxon>
        <taxon>Fungi</taxon>
        <taxon>Dikarya</taxon>
        <taxon>Ascomycota</taxon>
        <taxon>Pezizomycotina</taxon>
        <taxon>Dothideomycetes</taxon>
        <taxon>Pleosporomycetidae</taxon>
        <taxon>Pleosporales</taxon>
        <taxon>Pleosporales incertae sedis</taxon>
        <taxon>Massariosphaeria</taxon>
    </lineage>
</organism>
<dbReference type="InterPro" id="IPR056884">
    <property type="entry name" value="NPHP3-like_N"/>
</dbReference>
<evidence type="ECO:0000259" key="3">
    <source>
        <dbReference type="Pfam" id="PF24883"/>
    </source>
</evidence>
<reference evidence="4 5" key="1">
    <citation type="submission" date="2020-01" db="EMBL/GenBank/DDBJ databases">
        <authorList>
            <consortium name="DOE Joint Genome Institute"/>
            <person name="Haridas S."/>
            <person name="Albert R."/>
            <person name="Binder M."/>
            <person name="Bloem J."/>
            <person name="Labutti K."/>
            <person name="Salamov A."/>
            <person name="Andreopoulos B."/>
            <person name="Baker S.E."/>
            <person name="Barry K."/>
            <person name="Bills G."/>
            <person name="Bluhm B.H."/>
            <person name="Cannon C."/>
            <person name="Castanera R."/>
            <person name="Culley D.E."/>
            <person name="Daum C."/>
            <person name="Ezra D."/>
            <person name="Gonzalez J.B."/>
            <person name="Henrissat B."/>
            <person name="Kuo A."/>
            <person name="Liang C."/>
            <person name="Lipzen A."/>
            <person name="Lutzoni F."/>
            <person name="Magnuson J."/>
            <person name="Mondo S."/>
            <person name="Nolan M."/>
            <person name="Ohm R."/>
            <person name="Pangilinan J."/>
            <person name="Park H.-J.H."/>
            <person name="Ramirez L."/>
            <person name="Alfaro M."/>
            <person name="Sun H."/>
            <person name="Tritt A."/>
            <person name="Yoshinaga Y."/>
            <person name="Zwiers L.-H.L."/>
            <person name="Turgeon B.G."/>
            <person name="Goodwin S.B."/>
            <person name="Spatafora J.W."/>
            <person name="Crous P.W."/>
            <person name="Grigoriev I.V."/>
        </authorList>
    </citation>
    <scope>NUCLEOTIDE SEQUENCE [LARGE SCALE GENOMIC DNA]</scope>
    <source>
        <strain evidence="4 5">CBS 611.86</strain>
    </source>
</reference>
<feature type="coiled-coil region" evidence="2">
    <location>
        <begin position="155"/>
        <end position="182"/>
    </location>
</feature>
<dbReference type="AlphaFoldDB" id="A0A7C8MQP2"/>
<evidence type="ECO:0000313" key="5">
    <source>
        <dbReference type="Proteomes" id="UP000481861"/>
    </source>
</evidence>
<evidence type="ECO:0000313" key="4">
    <source>
        <dbReference type="EMBL" id="KAF2874724.1"/>
    </source>
</evidence>
<feature type="domain" description="Nephrocystin 3-like N-terminal" evidence="3">
    <location>
        <begin position="191"/>
        <end position="344"/>
    </location>
</feature>
<feature type="non-terminal residue" evidence="4">
    <location>
        <position position="480"/>
    </location>
</feature>
<dbReference type="PANTHER" id="PTHR10039:SF15">
    <property type="entry name" value="NACHT DOMAIN-CONTAINING PROTEIN"/>
    <property type="match status" value="1"/>
</dbReference>
<name>A0A7C8MQP2_9PLEO</name>
<gene>
    <name evidence="4" type="ORF">BDV95DRAFT_616005</name>
</gene>
<dbReference type="SUPFAM" id="SSF52540">
    <property type="entry name" value="P-loop containing nucleoside triphosphate hydrolases"/>
    <property type="match status" value="1"/>
</dbReference>
<protein>
    <recommendedName>
        <fullName evidence="3">Nephrocystin 3-like N-terminal domain-containing protein</fullName>
    </recommendedName>
</protein>
<dbReference type="Proteomes" id="UP000481861">
    <property type="component" value="Unassembled WGS sequence"/>
</dbReference>
<evidence type="ECO:0000256" key="2">
    <source>
        <dbReference type="SAM" id="Coils"/>
    </source>
</evidence>
<keyword evidence="2" id="KW-0175">Coiled coil</keyword>